<dbReference type="GeneID" id="93002505"/>
<reference evidence="2 3" key="1">
    <citation type="journal article" date="2006" name="Genome Res.">
        <title>Skewed genomic variability in strains of the toxigenic bacterial pathogen, Clostridium perfringens.</title>
        <authorList>
            <person name="Myers G.S."/>
            <person name="Rasko D.A."/>
            <person name="Cheung J.K."/>
            <person name="Ravel J."/>
            <person name="Seshadri R."/>
            <person name="Deboy R.T."/>
            <person name="Ren Q."/>
            <person name="Varga J."/>
            <person name="Awad M.M."/>
            <person name="Brinkac L.M."/>
            <person name="Daugherty S.C."/>
            <person name="Haft D.H."/>
            <person name="Dodson R.J."/>
            <person name="Madupu R."/>
            <person name="Nelson W.C."/>
            <person name="Rosovitz M.J."/>
            <person name="Sullivan S.A."/>
            <person name="Khouri H."/>
            <person name="Dimitrov G.I."/>
            <person name="Watkins K.L."/>
            <person name="Mulligan S."/>
            <person name="Benton J."/>
            <person name="Radune D."/>
            <person name="Fisher D.J."/>
            <person name="Atkins H.S."/>
            <person name="Hiscox T."/>
            <person name="Jost B.H."/>
            <person name="Billington S.J."/>
            <person name="Songer J.G."/>
            <person name="McClane B.A."/>
            <person name="Titball R.W."/>
            <person name="Rood J.I."/>
            <person name="Melville S.B."/>
            <person name="Paulsen I.T."/>
        </authorList>
    </citation>
    <scope>NUCLEOTIDE SEQUENCE [LARGE SCALE GENOMIC DNA]</scope>
    <source>
        <strain evidence="3">ATCC 13124 / DSM 756 / JCM 1290 / NCIMB 6125 / NCTC 8237 / S 107 / Type A</strain>
    </source>
</reference>
<keyword evidence="1" id="KW-0472">Membrane</keyword>
<keyword evidence="1" id="KW-0812">Transmembrane</keyword>
<sequence>MSLKNQRYLWILGVVYFFIVTIVFLIEGSYLGWLSIINSFLLGITVFKVKKNLKDT</sequence>
<keyword evidence="1" id="KW-1133">Transmembrane helix</keyword>
<dbReference type="KEGG" id="cpf:CPF_1218"/>
<evidence type="ECO:0000256" key="1">
    <source>
        <dbReference type="SAM" id="Phobius"/>
    </source>
</evidence>
<protein>
    <submittedName>
        <fullName evidence="2">Uncharacterized protein</fullName>
    </submittedName>
</protein>
<dbReference type="PaxDb" id="195103-CPF_1218"/>
<feature type="transmembrane region" description="Helical" evidence="1">
    <location>
        <begin position="32"/>
        <end position="49"/>
    </location>
</feature>
<dbReference type="EMBL" id="CP000246">
    <property type="protein sequence ID" value="ABG83326.1"/>
    <property type="molecule type" value="Genomic_DNA"/>
</dbReference>
<proteinExistence type="predicted"/>
<dbReference type="Proteomes" id="UP000001823">
    <property type="component" value="Chromosome"/>
</dbReference>
<dbReference type="AlphaFoldDB" id="A0A0H2YS88"/>
<name>A0A0H2YS88_CLOP1</name>
<gene>
    <name evidence="2" type="ordered locus">CPF_1218</name>
</gene>
<accession>A0A0H2YS88</accession>
<organism evidence="2 3">
    <name type="scientific">Clostridium perfringens (strain ATCC 13124 / DSM 756 / JCM 1290 / NCIMB 6125 / NCTC 8237 / Type A)</name>
    <dbReference type="NCBI Taxonomy" id="195103"/>
    <lineage>
        <taxon>Bacteria</taxon>
        <taxon>Bacillati</taxon>
        <taxon>Bacillota</taxon>
        <taxon>Clostridia</taxon>
        <taxon>Eubacteriales</taxon>
        <taxon>Clostridiaceae</taxon>
        <taxon>Clostridium</taxon>
    </lineage>
</organism>
<dbReference type="RefSeq" id="WP_003450391.1">
    <property type="nucleotide sequence ID" value="NC_008261.1"/>
</dbReference>
<dbReference type="HOGENOM" id="CLU_3006158_0_0_9"/>
<keyword evidence="3" id="KW-1185">Reference proteome</keyword>
<evidence type="ECO:0000313" key="2">
    <source>
        <dbReference type="EMBL" id="ABG83326.1"/>
    </source>
</evidence>
<evidence type="ECO:0000313" key="3">
    <source>
        <dbReference type="Proteomes" id="UP000001823"/>
    </source>
</evidence>
<feature type="transmembrane region" description="Helical" evidence="1">
    <location>
        <begin position="7"/>
        <end position="26"/>
    </location>
</feature>